<evidence type="ECO:0000256" key="9">
    <source>
        <dbReference type="ARBA" id="ARBA00031636"/>
    </source>
</evidence>
<feature type="transmembrane region" description="Helical" evidence="10">
    <location>
        <begin position="318"/>
        <end position="344"/>
    </location>
</feature>
<dbReference type="NCBIfam" id="TIGR00797">
    <property type="entry name" value="matE"/>
    <property type="match status" value="1"/>
</dbReference>
<keyword evidence="4" id="KW-1003">Cell membrane</keyword>
<feature type="transmembrane region" description="Helical" evidence="10">
    <location>
        <begin position="193"/>
        <end position="213"/>
    </location>
</feature>
<evidence type="ECO:0000256" key="5">
    <source>
        <dbReference type="ARBA" id="ARBA00022692"/>
    </source>
</evidence>
<feature type="transmembrane region" description="Helical" evidence="10">
    <location>
        <begin position="12"/>
        <end position="29"/>
    </location>
</feature>
<dbReference type="PANTHER" id="PTHR43298:SF2">
    <property type="entry name" value="FMN_FAD EXPORTER YEEO-RELATED"/>
    <property type="match status" value="1"/>
</dbReference>
<evidence type="ECO:0000313" key="11">
    <source>
        <dbReference type="EMBL" id="MBO8478500.1"/>
    </source>
</evidence>
<dbReference type="PIRSF" id="PIRSF006603">
    <property type="entry name" value="DinF"/>
    <property type="match status" value="1"/>
</dbReference>
<dbReference type="GO" id="GO:0042910">
    <property type="term" value="F:xenobiotic transmembrane transporter activity"/>
    <property type="evidence" value="ECO:0007669"/>
    <property type="project" value="InterPro"/>
</dbReference>
<protein>
    <recommendedName>
        <fullName evidence="9">Multidrug-efflux transporter</fullName>
    </recommendedName>
</protein>
<evidence type="ECO:0000256" key="3">
    <source>
        <dbReference type="ARBA" id="ARBA00022449"/>
    </source>
</evidence>
<dbReference type="Pfam" id="PF01554">
    <property type="entry name" value="MatE"/>
    <property type="match status" value="2"/>
</dbReference>
<feature type="transmembrane region" description="Helical" evidence="10">
    <location>
        <begin position="257"/>
        <end position="278"/>
    </location>
</feature>
<keyword evidence="5 10" id="KW-0812">Transmembrane</keyword>
<dbReference type="CDD" id="cd13138">
    <property type="entry name" value="MATE_yoeA_like"/>
    <property type="match status" value="1"/>
</dbReference>
<sequence length="454" mass="48740">MSRNMDLTKGSITGSMLLFALPMIAGNLLQQCYNLADTFIVGRCLGPEALAAVGSSYSLMTFLLSLVIGLCMGSSTLFSMRFGNGDIPGLKKAVFTSFLLIGVITIAVTAVTFAFIDPIISLLQVPAEVHDDMRDYLVIICAGIPFTFLYNFYAFLLRSVGDSVSPLWFLGVSVVLNIGLDLALILGAGAGTAGAALATVISQAFSATGLIWWTRRKYSWLHTSRKDMKTDRAEIKAISSYSLLTCMQQSVMNFGILMVQGLVNSFGTVVMAAFATAVKIDAFAYMPLQEFGNAFSTFIAQNFGAGKQERIRKGIRSAALAVTGFSVLISVATVILAPMLMGIFVGADQTEVISVGTKYLRIEGSFYIGIGYLFMLYGLFRATGRPGFSLVLTVISLGLRVLVSYALALSCGVEWIWWAIPIGWAAADAAGFLRYGFPGRRSAVTGKAASRKLS</sequence>
<comment type="subcellular location">
    <subcellularLocation>
        <location evidence="1">Cell membrane</location>
        <topology evidence="1">Multi-pass membrane protein</topology>
    </subcellularLocation>
</comment>
<evidence type="ECO:0000256" key="8">
    <source>
        <dbReference type="ARBA" id="ARBA00023136"/>
    </source>
</evidence>
<dbReference type="GO" id="GO:0006811">
    <property type="term" value="P:monoatomic ion transport"/>
    <property type="evidence" value="ECO:0007669"/>
    <property type="project" value="UniProtKB-KW"/>
</dbReference>
<keyword evidence="8 10" id="KW-0472">Membrane</keyword>
<gene>
    <name evidence="11" type="ORF">IAB80_06410</name>
</gene>
<feature type="transmembrane region" description="Helical" evidence="10">
    <location>
        <begin position="167"/>
        <end position="187"/>
    </location>
</feature>
<feature type="transmembrane region" description="Helical" evidence="10">
    <location>
        <begin position="415"/>
        <end position="437"/>
    </location>
</feature>
<dbReference type="GO" id="GO:0005886">
    <property type="term" value="C:plasma membrane"/>
    <property type="evidence" value="ECO:0007669"/>
    <property type="project" value="UniProtKB-SubCell"/>
</dbReference>
<feature type="transmembrane region" description="Helical" evidence="10">
    <location>
        <begin position="364"/>
        <end position="380"/>
    </location>
</feature>
<evidence type="ECO:0000256" key="4">
    <source>
        <dbReference type="ARBA" id="ARBA00022475"/>
    </source>
</evidence>
<feature type="transmembrane region" description="Helical" evidence="10">
    <location>
        <begin position="93"/>
        <end position="116"/>
    </location>
</feature>
<dbReference type="PANTHER" id="PTHR43298">
    <property type="entry name" value="MULTIDRUG RESISTANCE PROTEIN NORM-RELATED"/>
    <property type="match status" value="1"/>
</dbReference>
<name>A0A9D9IUB6_9BACT</name>
<dbReference type="Proteomes" id="UP000823771">
    <property type="component" value="Unassembled WGS sequence"/>
</dbReference>
<evidence type="ECO:0000256" key="10">
    <source>
        <dbReference type="SAM" id="Phobius"/>
    </source>
</evidence>
<dbReference type="InterPro" id="IPR048279">
    <property type="entry name" value="MdtK-like"/>
</dbReference>
<dbReference type="GO" id="GO:0015297">
    <property type="term" value="F:antiporter activity"/>
    <property type="evidence" value="ECO:0007669"/>
    <property type="project" value="UniProtKB-KW"/>
</dbReference>
<feature type="transmembrane region" description="Helical" evidence="10">
    <location>
        <begin position="49"/>
        <end position="72"/>
    </location>
</feature>
<evidence type="ECO:0000256" key="6">
    <source>
        <dbReference type="ARBA" id="ARBA00022989"/>
    </source>
</evidence>
<reference evidence="11" key="2">
    <citation type="journal article" date="2021" name="PeerJ">
        <title>Extensive microbial diversity within the chicken gut microbiome revealed by metagenomics and culture.</title>
        <authorList>
            <person name="Gilroy R."/>
            <person name="Ravi A."/>
            <person name="Getino M."/>
            <person name="Pursley I."/>
            <person name="Horton D.L."/>
            <person name="Alikhan N.F."/>
            <person name="Baker D."/>
            <person name="Gharbi K."/>
            <person name="Hall N."/>
            <person name="Watson M."/>
            <person name="Adriaenssens E.M."/>
            <person name="Foster-Nyarko E."/>
            <person name="Jarju S."/>
            <person name="Secka A."/>
            <person name="Antonio M."/>
            <person name="Oren A."/>
            <person name="Chaudhuri R.R."/>
            <person name="La Ragione R."/>
            <person name="Hildebrand F."/>
            <person name="Pallen M.J."/>
        </authorList>
    </citation>
    <scope>NUCLEOTIDE SEQUENCE</scope>
    <source>
        <strain evidence="11">2478</strain>
    </source>
</reference>
<dbReference type="EMBL" id="JADILZ010000054">
    <property type="protein sequence ID" value="MBO8478500.1"/>
    <property type="molecule type" value="Genomic_DNA"/>
</dbReference>
<reference evidence="11" key="1">
    <citation type="submission" date="2020-10" db="EMBL/GenBank/DDBJ databases">
        <authorList>
            <person name="Gilroy R."/>
        </authorList>
    </citation>
    <scope>NUCLEOTIDE SEQUENCE</scope>
    <source>
        <strain evidence="11">2478</strain>
    </source>
</reference>
<keyword evidence="6 10" id="KW-1133">Transmembrane helix</keyword>
<proteinExistence type="predicted"/>
<feature type="transmembrane region" description="Helical" evidence="10">
    <location>
        <begin position="136"/>
        <end position="155"/>
    </location>
</feature>
<dbReference type="InterPro" id="IPR002528">
    <property type="entry name" value="MATE_fam"/>
</dbReference>
<dbReference type="InterPro" id="IPR050222">
    <property type="entry name" value="MATE_MdtK"/>
</dbReference>
<organism evidence="11 12">
    <name type="scientific">Candidatus Cryptobacteroides excrementipullorum</name>
    <dbReference type="NCBI Taxonomy" id="2840761"/>
    <lineage>
        <taxon>Bacteria</taxon>
        <taxon>Pseudomonadati</taxon>
        <taxon>Bacteroidota</taxon>
        <taxon>Bacteroidia</taxon>
        <taxon>Bacteroidales</taxon>
        <taxon>Candidatus Cryptobacteroides</taxon>
    </lineage>
</organism>
<keyword evidence="7" id="KW-0406">Ion transport</keyword>
<feature type="transmembrane region" description="Helical" evidence="10">
    <location>
        <begin position="387"/>
        <end position="409"/>
    </location>
</feature>
<comment type="caution">
    <text evidence="11">The sequence shown here is derived from an EMBL/GenBank/DDBJ whole genome shotgun (WGS) entry which is preliminary data.</text>
</comment>
<accession>A0A9D9IUB6</accession>
<dbReference type="AlphaFoldDB" id="A0A9D9IUB6"/>
<evidence type="ECO:0000256" key="1">
    <source>
        <dbReference type="ARBA" id="ARBA00004651"/>
    </source>
</evidence>
<keyword evidence="2" id="KW-0813">Transport</keyword>
<evidence type="ECO:0000256" key="7">
    <source>
        <dbReference type="ARBA" id="ARBA00023065"/>
    </source>
</evidence>
<evidence type="ECO:0000313" key="12">
    <source>
        <dbReference type="Proteomes" id="UP000823771"/>
    </source>
</evidence>
<keyword evidence="3" id="KW-0050">Antiport</keyword>
<evidence type="ECO:0000256" key="2">
    <source>
        <dbReference type="ARBA" id="ARBA00022448"/>
    </source>
</evidence>